<name>A0AB37QIS3_9PSED</name>
<dbReference type="Proteomes" id="UP000272613">
    <property type="component" value="Unassembled WGS sequence"/>
</dbReference>
<evidence type="ECO:0008006" key="3">
    <source>
        <dbReference type="Google" id="ProtNLM"/>
    </source>
</evidence>
<comment type="caution">
    <text evidence="1">The sequence shown here is derived from an EMBL/GenBank/DDBJ whole genome shotgun (WGS) entry which is preliminary data.</text>
</comment>
<dbReference type="InterPro" id="IPR012448">
    <property type="entry name" value="DUF1652"/>
</dbReference>
<evidence type="ECO:0000313" key="1">
    <source>
        <dbReference type="EMBL" id="RMR95286.1"/>
    </source>
</evidence>
<dbReference type="AlphaFoldDB" id="A0AB37QIS3"/>
<organism evidence="1 2">
    <name type="scientific">Pseudomonas coronafaciens pv. garcae</name>
    <dbReference type="NCBI Taxonomy" id="251653"/>
    <lineage>
        <taxon>Bacteria</taxon>
        <taxon>Pseudomonadati</taxon>
        <taxon>Pseudomonadota</taxon>
        <taxon>Gammaproteobacteria</taxon>
        <taxon>Pseudomonadales</taxon>
        <taxon>Pseudomonadaceae</taxon>
        <taxon>Pseudomonas</taxon>
        <taxon>Pseudomonas coronafaciens</taxon>
    </lineage>
</organism>
<accession>A0AB37QIS3</accession>
<gene>
    <name evidence="1" type="ORF">ALP74_101341</name>
</gene>
<proteinExistence type="predicted"/>
<sequence>MSQSPDTRKGGGDMISSLELRHIVESAFFPMKCVCTISPFNIMTVQIIDSHTGDEEFTATGIDTTPLTSMRDIVELIHELKGEMKLRLTAPKSRARKTRSW</sequence>
<dbReference type="Pfam" id="PF07865">
    <property type="entry name" value="DUF1652"/>
    <property type="match status" value="1"/>
</dbReference>
<evidence type="ECO:0000313" key="2">
    <source>
        <dbReference type="Proteomes" id="UP000272613"/>
    </source>
</evidence>
<dbReference type="EMBL" id="RBSH01000300">
    <property type="protein sequence ID" value="RMR95286.1"/>
    <property type="molecule type" value="Genomic_DNA"/>
</dbReference>
<protein>
    <recommendedName>
        <fullName evidence="3">DUF1652 domain-containing protein</fullName>
    </recommendedName>
</protein>
<reference evidence="1 2" key="1">
    <citation type="submission" date="2018-08" db="EMBL/GenBank/DDBJ databases">
        <title>Recombination of ecologically and evolutionarily significant loci maintains genetic cohesion in the Pseudomonas syringae species complex.</title>
        <authorList>
            <person name="Dillon M."/>
            <person name="Thakur S."/>
            <person name="Almeida R.N.D."/>
            <person name="Weir B.S."/>
            <person name="Guttman D.S."/>
        </authorList>
    </citation>
    <scope>NUCLEOTIDE SEQUENCE [LARGE SCALE GENOMIC DNA]</scope>
    <source>
        <strain evidence="1 2">ICMP 5019</strain>
    </source>
</reference>